<dbReference type="GO" id="GO:0005886">
    <property type="term" value="C:plasma membrane"/>
    <property type="evidence" value="ECO:0007669"/>
    <property type="project" value="TreeGrafter"/>
</dbReference>
<gene>
    <name evidence="3" type="ORF">D5366_06705</name>
</gene>
<keyword evidence="2" id="KW-0812">Transmembrane</keyword>
<protein>
    <submittedName>
        <fullName evidence="3">Capsule biosynthesis protein</fullName>
    </submittedName>
</protein>
<reference evidence="3 4" key="1">
    <citation type="submission" date="2018-09" db="EMBL/GenBank/DDBJ databases">
        <title>The complete genome sequence of Neokomagataea tanensis NBRC 106556(T).</title>
        <authorList>
            <person name="Chua K.-O."/>
            <person name="See-Too W.-S."/>
            <person name="Hong K.-W."/>
            <person name="Yin W.-F."/>
            <person name="Chan K.-G."/>
        </authorList>
    </citation>
    <scope>NUCLEOTIDE SEQUENCE [LARGE SCALE GENOMIC DNA]</scope>
    <source>
        <strain evidence="4">AH13 \ NBRC 106556</strain>
    </source>
</reference>
<evidence type="ECO:0000256" key="1">
    <source>
        <dbReference type="SAM" id="Coils"/>
    </source>
</evidence>
<name>A0A4Y6V4F7_9PROT</name>
<evidence type="ECO:0000256" key="2">
    <source>
        <dbReference type="SAM" id="Phobius"/>
    </source>
</evidence>
<feature type="transmembrane region" description="Helical" evidence="2">
    <location>
        <begin position="355"/>
        <end position="377"/>
    </location>
</feature>
<dbReference type="RefSeq" id="WP_141492798.1">
    <property type="nucleotide sequence ID" value="NZ_CP032485.1"/>
</dbReference>
<dbReference type="EMBL" id="CP032485">
    <property type="protein sequence ID" value="QDH24949.1"/>
    <property type="molecule type" value="Genomic_DNA"/>
</dbReference>
<dbReference type="KEGG" id="ntn:D5366_06705"/>
<evidence type="ECO:0000313" key="4">
    <source>
        <dbReference type="Proteomes" id="UP000317214"/>
    </source>
</evidence>
<dbReference type="PANTHER" id="PTHR32309:SF13">
    <property type="entry name" value="FERRIC ENTEROBACTIN TRANSPORT PROTEIN FEPE"/>
    <property type="match status" value="1"/>
</dbReference>
<keyword evidence="2" id="KW-0472">Membrane</keyword>
<keyword evidence="4" id="KW-1185">Reference proteome</keyword>
<feature type="coiled-coil region" evidence="1">
    <location>
        <begin position="197"/>
        <end position="261"/>
    </location>
</feature>
<feature type="transmembrane region" description="Helical" evidence="2">
    <location>
        <begin position="30"/>
        <end position="51"/>
    </location>
</feature>
<dbReference type="OrthoDB" id="1523414at2"/>
<sequence>MNDTSLTQIRGSKNASGLSSRVIATVKRHAGFCTVVLIPTFISAVYFSVFASPQYVSEAQFIVQGQHNQSNMMLAGLLEAGGAGGASEDTYAVQDYLTSRDAAEFLMKTQNLASAYRVSGADTLARFPNFYSGHTFEHFYAYYRRHVVAELDTTTGVSTLQVRTFSAQDSQRIARALVVAAENLINQMNDRQRKNTVAASEKEFEEATKKLAEVNKKIDAYRDQIAMLNPTIQSQPVLKDIAALQTTLTTTRVELAQLQRSTPNSPLIEVYKRRLAALSSEISHVETGVTGSDLSFVPKISGYDNLVFQRVLFEKEVAGADASVAAAKLQADRQLLYLNEITQPNLPDYAAYPRGLVNVAIVFATMLGIYLMAMLLISGAREHKLV</sequence>
<dbReference type="GO" id="GO:0004713">
    <property type="term" value="F:protein tyrosine kinase activity"/>
    <property type="evidence" value="ECO:0007669"/>
    <property type="project" value="TreeGrafter"/>
</dbReference>
<keyword evidence="1" id="KW-0175">Coiled coil</keyword>
<proteinExistence type="predicted"/>
<accession>A0A4Y6V4F7</accession>
<keyword evidence="2" id="KW-1133">Transmembrane helix</keyword>
<dbReference type="AlphaFoldDB" id="A0A4Y6V4F7"/>
<dbReference type="PANTHER" id="PTHR32309">
    <property type="entry name" value="TYROSINE-PROTEIN KINASE"/>
    <property type="match status" value="1"/>
</dbReference>
<dbReference type="Proteomes" id="UP000317214">
    <property type="component" value="Chromosome"/>
</dbReference>
<organism evidence="3 4">
    <name type="scientific">Neokomagataea tanensis</name>
    <dbReference type="NCBI Taxonomy" id="661191"/>
    <lineage>
        <taxon>Bacteria</taxon>
        <taxon>Pseudomonadati</taxon>
        <taxon>Pseudomonadota</taxon>
        <taxon>Alphaproteobacteria</taxon>
        <taxon>Acetobacterales</taxon>
        <taxon>Acetobacteraceae</taxon>
        <taxon>Neokomagataea</taxon>
    </lineage>
</organism>
<evidence type="ECO:0000313" key="3">
    <source>
        <dbReference type="EMBL" id="QDH24949.1"/>
    </source>
</evidence>
<dbReference type="InterPro" id="IPR050445">
    <property type="entry name" value="Bact_polysacc_biosynth/exp"/>
</dbReference>